<keyword evidence="1" id="KW-0472">Membrane</keyword>
<keyword evidence="1" id="KW-1133">Transmembrane helix</keyword>
<reference evidence="2" key="1">
    <citation type="submission" date="2022-09" db="EMBL/GenBank/DDBJ databases">
        <title>Tahibacter sp. nov., isolated from a fresh water.</title>
        <authorList>
            <person name="Baek J.H."/>
            <person name="Lee J.K."/>
            <person name="Kim J.M."/>
            <person name="Jeon C.O."/>
        </authorList>
    </citation>
    <scope>NUCLEOTIDE SEQUENCE</scope>
    <source>
        <strain evidence="2">W38</strain>
    </source>
</reference>
<dbReference type="Proteomes" id="UP001064632">
    <property type="component" value="Chromosome"/>
</dbReference>
<sequence>MAGRLPGLNPRRRSARIGAGGAFVLAAALLPFLIALVLVVFPRAFSAPGQATLVGYVFVGAAVVAAVGGLVLVRRSWLWLIPPVLAVSLVVLAWMKSSGTAGVTG</sequence>
<feature type="transmembrane region" description="Helical" evidence="1">
    <location>
        <begin position="21"/>
        <end position="41"/>
    </location>
</feature>
<evidence type="ECO:0000313" key="3">
    <source>
        <dbReference type="Proteomes" id="UP001064632"/>
    </source>
</evidence>
<dbReference type="RefSeq" id="WP_261697448.1">
    <property type="nucleotide sequence ID" value="NZ_CP104694.1"/>
</dbReference>
<evidence type="ECO:0000313" key="2">
    <source>
        <dbReference type="EMBL" id="UXI70500.1"/>
    </source>
</evidence>
<organism evidence="2 3">
    <name type="scientific">Tahibacter amnicola</name>
    <dbReference type="NCBI Taxonomy" id="2976241"/>
    <lineage>
        <taxon>Bacteria</taxon>
        <taxon>Pseudomonadati</taxon>
        <taxon>Pseudomonadota</taxon>
        <taxon>Gammaproteobacteria</taxon>
        <taxon>Lysobacterales</taxon>
        <taxon>Rhodanobacteraceae</taxon>
        <taxon>Tahibacter</taxon>
    </lineage>
</organism>
<protein>
    <submittedName>
        <fullName evidence="2">Uncharacterized protein</fullName>
    </submittedName>
</protein>
<keyword evidence="1" id="KW-0812">Transmembrane</keyword>
<accession>A0ABY6BKV9</accession>
<name>A0ABY6BKV9_9GAMM</name>
<dbReference type="EMBL" id="CP104694">
    <property type="protein sequence ID" value="UXI70500.1"/>
    <property type="molecule type" value="Genomic_DNA"/>
</dbReference>
<feature type="transmembrane region" description="Helical" evidence="1">
    <location>
        <begin position="77"/>
        <end position="95"/>
    </location>
</feature>
<evidence type="ECO:0000256" key="1">
    <source>
        <dbReference type="SAM" id="Phobius"/>
    </source>
</evidence>
<proteinExistence type="predicted"/>
<feature type="transmembrane region" description="Helical" evidence="1">
    <location>
        <begin position="53"/>
        <end position="72"/>
    </location>
</feature>
<keyword evidence="3" id="KW-1185">Reference proteome</keyword>
<gene>
    <name evidence="2" type="ORF">N4264_12940</name>
</gene>